<gene>
    <name evidence="4" type="ORF">A3A01_01820</name>
</gene>
<dbReference type="STRING" id="1801770.A3A01_01820"/>
<keyword evidence="1" id="KW-1133">Transmembrane helix</keyword>
<dbReference type="SUPFAM" id="SSF55166">
    <property type="entry name" value="Hedgehog/DD-peptidase"/>
    <property type="match status" value="1"/>
</dbReference>
<feature type="chain" id="PRO_5009225772" description="D-alanyl-D-alanine carboxypeptidase-like core domain-containing protein" evidence="2">
    <location>
        <begin position="27"/>
        <end position="328"/>
    </location>
</feature>
<evidence type="ECO:0000313" key="4">
    <source>
        <dbReference type="EMBL" id="OGI85667.1"/>
    </source>
</evidence>
<accession>A0A1F6WUV8</accession>
<feature type="transmembrane region" description="Helical" evidence="1">
    <location>
        <begin position="84"/>
        <end position="106"/>
    </location>
</feature>
<feature type="domain" description="D-alanyl-D-alanine carboxypeptidase-like core" evidence="3">
    <location>
        <begin position="210"/>
        <end position="324"/>
    </location>
</feature>
<dbReference type="GO" id="GO:0006508">
    <property type="term" value="P:proteolysis"/>
    <property type="evidence" value="ECO:0007669"/>
    <property type="project" value="InterPro"/>
</dbReference>
<comment type="caution">
    <text evidence="4">The sequence shown here is derived from an EMBL/GenBank/DDBJ whole genome shotgun (WGS) entry which is preliminary data.</text>
</comment>
<name>A0A1F6WUV8_9BACT</name>
<feature type="signal peptide" evidence="2">
    <location>
        <begin position="1"/>
        <end position="26"/>
    </location>
</feature>
<dbReference type="InterPro" id="IPR003709">
    <property type="entry name" value="VanY-like_core_dom"/>
</dbReference>
<keyword evidence="1" id="KW-0472">Membrane</keyword>
<keyword evidence="1" id="KW-0812">Transmembrane</keyword>
<protein>
    <recommendedName>
        <fullName evidence="3">D-alanyl-D-alanine carboxypeptidase-like core domain-containing protein</fullName>
    </recommendedName>
</protein>
<dbReference type="GO" id="GO:0008233">
    <property type="term" value="F:peptidase activity"/>
    <property type="evidence" value="ECO:0007669"/>
    <property type="project" value="InterPro"/>
</dbReference>
<evidence type="ECO:0000313" key="5">
    <source>
        <dbReference type="Proteomes" id="UP000179352"/>
    </source>
</evidence>
<evidence type="ECO:0000256" key="1">
    <source>
        <dbReference type="SAM" id="Phobius"/>
    </source>
</evidence>
<proteinExistence type="predicted"/>
<evidence type="ECO:0000259" key="3">
    <source>
        <dbReference type="Pfam" id="PF02557"/>
    </source>
</evidence>
<dbReference type="AlphaFoldDB" id="A0A1F6WUV8"/>
<reference evidence="4 5" key="1">
    <citation type="journal article" date="2016" name="Nat. Commun.">
        <title>Thousands of microbial genomes shed light on interconnected biogeochemical processes in an aquifer system.</title>
        <authorList>
            <person name="Anantharaman K."/>
            <person name="Brown C.T."/>
            <person name="Hug L.A."/>
            <person name="Sharon I."/>
            <person name="Castelle C.J."/>
            <person name="Probst A.J."/>
            <person name="Thomas B.C."/>
            <person name="Singh A."/>
            <person name="Wilkins M.J."/>
            <person name="Karaoz U."/>
            <person name="Brodie E.L."/>
            <person name="Williams K.H."/>
            <person name="Hubbard S.S."/>
            <person name="Banfield J.F."/>
        </authorList>
    </citation>
    <scope>NUCLEOTIDE SEQUENCE [LARGE SCALE GENOMIC DNA]</scope>
</reference>
<dbReference type="Proteomes" id="UP000179352">
    <property type="component" value="Unassembled WGS sequence"/>
</dbReference>
<dbReference type="EMBL" id="MFUU01000021">
    <property type="protein sequence ID" value="OGI85667.1"/>
    <property type="molecule type" value="Genomic_DNA"/>
</dbReference>
<keyword evidence="2" id="KW-0732">Signal</keyword>
<evidence type="ECO:0000256" key="2">
    <source>
        <dbReference type="SAM" id="SignalP"/>
    </source>
</evidence>
<dbReference type="InterPro" id="IPR009045">
    <property type="entry name" value="Zn_M74/Hedgehog-like"/>
</dbReference>
<dbReference type="CDD" id="cd14814">
    <property type="entry name" value="Peptidase_M15"/>
    <property type="match status" value="1"/>
</dbReference>
<dbReference type="Pfam" id="PF02557">
    <property type="entry name" value="VanY"/>
    <property type="match status" value="1"/>
</dbReference>
<feature type="transmembrane region" description="Helical" evidence="1">
    <location>
        <begin position="127"/>
        <end position="144"/>
    </location>
</feature>
<dbReference type="Gene3D" id="3.30.1380.10">
    <property type="match status" value="1"/>
</dbReference>
<sequence>MKKFFLYIFISIILAGIFSPVFNVQADGANPSEPCRFNQGDNGNNPTTATNYPCEQYVLLSPFSTSLVNVDTAGPNALEKYLNLMIKIIIGLSAVLAMVMIFMGGIEYMTSEVISNKEHGKERIRNALFGLLLALGSYVLLNTINPDLLKTSLNIEGVTITIEDEVELAPTEIGFSSSPPSGVVNTCTAGVVSIGTSGGNFIVCNTIGGNLQAMIRDAWAQSPQIKISGFGLRTREGQIQRRRATCGVPVTNFTVYEKPADQCDPPTARPGNSRHESGLAVDLKCDGIFLPRTNPTSNPCFVWLRTNAERYGFYNLASEPWHWSIDGK</sequence>
<organism evidence="4 5">
    <name type="scientific">Candidatus Nomurabacteria bacterium RIFCSPLOWO2_01_FULL_39_17</name>
    <dbReference type="NCBI Taxonomy" id="1801770"/>
    <lineage>
        <taxon>Bacteria</taxon>
        <taxon>Candidatus Nomuraibacteriota</taxon>
    </lineage>
</organism>